<feature type="domain" description="Fibronectin type-III" evidence="4">
    <location>
        <begin position="24"/>
        <end position="118"/>
    </location>
</feature>
<feature type="transmembrane region" description="Helical" evidence="3">
    <location>
        <begin position="837"/>
        <end position="858"/>
    </location>
</feature>
<organism evidence="5 6">
    <name type="scientific">Symbiodinium microadriaticum</name>
    <name type="common">Dinoflagellate</name>
    <name type="synonym">Zooxanthella microadriatica</name>
    <dbReference type="NCBI Taxonomy" id="2951"/>
    <lineage>
        <taxon>Eukaryota</taxon>
        <taxon>Sar</taxon>
        <taxon>Alveolata</taxon>
        <taxon>Dinophyceae</taxon>
        <taxon>Suessiales</taxon>
        <taxon>Symbiodiniaceae</taxon>
        <taxon>Symbiodinium</taxon>
    </lineage>
</organism>
<dbReference type="OrthoDB" id="5969272at2759"/>
<feature type="transmembrane region" description="Helical" evidence="3">
    <location>
        <begin position="980"/>
        <end position="998"/>
    </location>
</feature>
<feature type="region of interest" description="Disordered" evidence="2">
    <location>
        <begin position="651"/>
        <end position="679"/>
    </location>
</feature>
<dbReference type="InterPro" id="IPR003961">
    <property type="entry name" value="FN3_dom"/>
</dbReference>
<evidence type="ECO:0000256" key="2">
    <source>
        <dbReference type="SAM" id="MobiDB-lite"/>
    </source>
</evidence>
<dbReference type="PANTHER" id="PTHR13817">
    <property type="entry name" value="TITIN"/>
    <property type="match status" value="1"/>
</dbReference>
<dbReference type="InterPro" id="IPR050964">
    <property type="entry name" value="Striated_Muscle_Regulatory"/>
</dbReference>
<keyword evidence="3" id="KW-0472">Membrane</keyword>
<dbReference type="SUPFAM" id="SSF49265">
    <property type="entry name" value="Fibronectin type III"/>
    <property type="match status" value="3"/>
</dbReference>
<feature type="transmembrane region" description="Helical" evidence="3">
    <location>
        <begin position="777"/>
        <end position="798"/>
    </location>
</feature>
<accession>A0A1Q9E131</accession>
<evidence type="ECO:0000313" key="5">
    <source>
        <dbReference type="EMBL" id="OLQ01128.1"/>
    </source>
</evidence>
<feature type="compositionally biased region" description="Polar residues" evidence="2">
    <location>
        <begin position="586"/>
        <end position="597"/>
    </location>
</feature>
<dbReference type="InterPro" id="IPR013783">
    <property type="entry name" value="Ig-like_fold"/>
</dbReference>
<feature type="region of interest" description="Disordered" evidence="2">
    <location>
        <begin position="576"/>
        <end position="628"/>
    </location>
</feature>
<evidence type="ECO:0000256" key="1">
    <source>
        <dbReference type="ARBA" id="ARBA00022737"/>
    </source>
</evidence>
<evidence type="ECO:0000256" key="3">
    <source>
        <dbReference type="SAM" id="Phobius"/>
    </source>
</evidence>
<keyword evidence="6" id="KW-1185">Reference proteome</keyword>
<evidence type="ECO:0000259" key="4">
    <source>
        <dbReference type="PROSITE" id="PS50853"/>
    </source>
</evidence>
<proteinExistence type="predicted"/>
<name>A0A1Q9E131_SYMMI</name>
<dbReference type="InterPro" id="IPR036116">
    <property type="entry name" value="FN3_sf"/>
</dbReference>
<dbReference type="EMBL" id="LSRX01000304">
    <property type="protein sequence ID" value="OLQ01128.1"/>
    <property type="molecule type" value="Genomic_DNA"/>
</dbReference>
<evidence type="ECO:0000313" key="6">
    <source>
        <dbReference type="Proteomes" id="UP000186817"/>
    </source>
</evidence>
<keyword evidence="3" id="KW-1133">Transmembrane helix</keyword>
<feature type="compositionally biased region" description="Polar residues" evidence="2">
    <location>
        <begin position="662"/>
        <end position="679"/>
    </location>
</feature>
<feature type="domain" description="Fibronectin type-III" evidence="4">
    <location>
        <begin position="219"/>
        <end position="315"/>
    </location>
</feature>
<keyword evidence="3" id="KW-0812">Transmembrane</keyword>
<dbReference type="SMART" id="SM00060">
    <property type="entry name" value="FN3"/>
    <property type="match status" value="5"/>
</dbReference>
<feature type="domain" description="Fibronectin type-III" evidence="4">
    <location>
        <begin position="122"/>
        <end position="215"/>
    </location>
</feature>
<gene>
    <name evidence="5" type="primary">TTN</name>
    <name evidence="5" type="ORF">AK812_SmicGene16142</name>
</gene>
<dbReference type="Pfam" id="PF00041">
    <property type="entry name" value="fn3"/>
    <property type="match status" value="2"/>
</dbReference>
<dbReference type="Proteomes" id="UP000186817">
    <property type="component" value="Unassembled WGS sequence"/>
</dbReference>
<keyword evidence="1" id="KW-0677">Repeat</keyword>
<feature type="transmembrane region" description="Helical" evidence="3">
    <location>
        <begin position="951"/>
        <end position="974"/>
    </location>
</feature>
<protein>
    <submittedName>
        <fullName evidence="5">Titin</fullName>
    </submittedName>
</protein>
<sequence length="1082" mass="117378">MAVFHPSISYPGERATVVTELPVVPDAPQELIVNVDVPYMADLSWIAPEDDGGRAIEAYEVFLGGGSETLQLRAVQEPAVYRATGLLGSATYEFRVQAKNEIGRSLAATAFFVTPQPVTPAEPGVISVLSVGQDSASIAWEVPVNDGGNRLIAYEVWSSADSTDWQLEVVLAPTDLSANLTDLVGDTLYRFRVQAANEVGSGPAATSEFVSTLPVPPFPPKNVTCENIAQHQQLVSWLAPVKEGGFPVTGYRIWQRVGSAEELEVAVNDTGSNDTEFPVTELSGNTGYSYVVAGISWLGVGSWSLESDSVLTLPVAPSTPELLAATVFASRLILRWSAPEDGGSDITFYTVEVCEDGMYYVHIVAWNDLGRSLPSSAAYSTSQPVPPSPPQDVAVGEAFAWRVELSWRGPEDSGGRPVESYQVSASSPLGLAFKVETADLSLWISPLLGDTDYNVSVLACNEVGCSQGTPTLTLRTPAAVHAVAPGCPEPVEVTGSVLTTNTFGSHTSAGMDDKDFERALECVLTTHLENRFVSKLEHILTLKFDEWSAQHRAAQDQILVAIQAIQAQNVFGGRRKSERHVPAESSHATLVQFQTSVDPPKRLSRHSRHSHGDSPHQVQTPDGRHKEPVQSLHDLETNILKDIASITVRKVASRTSRKSCSDGASGSAANSRPLSQISPASGIIPVPPVTIVPADPMLEDRCEPAILPHAPSCEGADDPKEIPKTIRKKVLLMKKSTDTLQVDQPSTPRRLVALPALINTVCFASLKILGFAQRVNYTFTIVATMLYGLVGTLGVHLLVKSLRSPNFNTAMYRLHMFVADWRVYWNDVSRLESCRYFLAWAVMVCCYTCTQLLDAWMLEQGVSDVVGADGDISRILLHVLEATSAVGFAFTCGIVLTVASAQSHLLLGLDKSLDCWCNAISLEPDFGIGTTSWNCMQALLKCVGRELETSFVTMQVLGAVGFIFFLASAVAFVFRTNFESLPMLVEAMSSLPLLFLFATNLRIFANAAALTEKCRSIPAFVNQIPSQDYLDMERQYLVRFISDSSPGFFVRDIRLTQEMFLKQFLLVGGLLSGLVGVLSRVL</sequence>
<feature type="transmembrane region" description="Helical" evidence="3">
    <location>
        <begin position="1064"/>
        <end position="1081"/>
    </location>
</feature>
<dbReference type="AlphaFoldDB" id="A0A1Q9E131"/>
<dbReference type="CDD" id="cd00063">
    <property type="entry name" value="FN3"/>
    <property type="match status" value="5"/>
</dbReference>
<dbReference type="Gene3D" id="2.60.40.10">
    <property type="entry name" value="Immunoglobulins"/>
    <property type="match status" value="5"/>
</dbReference>
<comment type="caution">
    <text evidence="5">The sequence shown here is derived from an EMBL/GenBank/DDBJ whole genome shotgun (WGS) entry which is preliminary data.</text>
</comment>
<feature type="domain" description="Fibronectin type-III" evidence="4">
    <location>
        <begin position="386"/>
        <end position="479"/>
    </location>
</feature>
<feature type="transmembrane region" description="Helical" evidence="3">
    <location>
        <begin position="878"/>
        <end position="901"/>
    </location>
</feature>
<reference evidence="5 6" key="1">
    <citation type="submission" date="2016-02" db="EMBL/GenBank/DDBJ databases">
        <title>Genome analysis of coral dinoflagellate symbionts highlights evolutionary adaptations to a symbiotic lifestyle.</title>
        <authorList>
            <person name="Aranda M."/>
            <person name="Li Y."/>
            <person name="Liew Y.J."/>
            <person name="Baumgarten S."/>
            <person name="Simakov O."/>
            <person name="Wilson M."/>
            <person name="Piel J."/>
            <person name="Ashoor H."/>
            <person name="Bougouffa S."/>
            <person name="Bajic V.B."/>
            <person name="Ryu T."/>
            <person name="Ravasi T."/>
            <person name="Bayer T."/>
            <person name="Micklem G."/>
            <person name="Kim H."/>
            <person name="Bhak J."/>
            <person name="Lajeunesse T.C."/>
            <person name="Voolstra C.R."/>
        </authorList>
    </citation>
    <scope>NUCLEOTIDE SEQUENCE [LARGE SCALE GENOMIC DNA]</scope>
    <source>
        <strain evidence="5 6">CCMP2467</strain>
    </source>
</reference>
<dbReference type="PANTHER" id="PTHR13817:SF73">
    <property type="entry name" value="FIBRONECTIN TYPE-III DOMAIN-CONTAINING PROTEIN"/>
    <property type="match status" value="1"/>
</dbReference>
<dbReference type="PROSITE" id="PS50853">
    <property type="entry name" value="FN3"/>
    <property type="match status" value="4"/>
</dbReference>